<dbReference type="PANTHER" id="PTHR46513">
    <property type="entry name" value="VITELLOGENIN RECEPTOR-LIKE PROTEIN-RELATED-RELATED"/>
    <property type="match status" value="1"/>
</dbReference>
<dbReference type="InterPro" id="IPR011042">
    <property type="entry name" value="6-blade_b-propeller_TolB-like"/>
</dbReference>
<protein>
    <submittedName>
        <fullName evidence="2">Uncharacterized protein</fullName>
    </submittedName>
</protein>
<proteinExistence type="predicted"/>
<dbReference type="PANTHER" id="PTHR46513:SF13">
    <property type="entry name" value="EGF-LIKE DOMAIN-CONTAINING PROTEIN"/>
    <property type="match status" value="1"/>
</dbReference>
<gene>
    <name evidence="2" type="ORF">AVEN_264425_1</name>
</gene>
<dbReference type="InterPro" id="IPR050778">
    <property type="entry name" value="Cueball_EGF_LRP_Nidogen"/>
</dbReference>
<evidence type="ECO:0000313" key="2">
    <source>
        <dbReference type="EMBL" id="GBM68831.1"/>
    </source>
</evidence>
<organism evidence="2 3">
    <name type="scientific">Araneus ventricosus</name>
    <name type="common">Orbweaver spider</name>
    <name type="synonym">Epeira ventricosa</name>
    <dbReference type="NCBI Taxonomy" id="182803"/>
    <lineage>
        <taxon>Eukaryota</taxon>
        <taxon>Metazoa</taxon>
        <taxon>Ecdysozoa</taxon>
        <taxon>Arthropoda</taxon>
        <taxon>Chelicerata</taxon>
        <taxon>Arachnida</taxon>
        <taxon>Araneae</taxon>
        <taxon>Araneomorphae</taxon>
        <taxon>Entelegynae</taxon>
        <taxon>Araneoidea</taxon>
        <taxon>Araneidae</taxon>
        <taxon>Araneus</taxon>
    </lineage>
</organism>
<name>A0A4Y2HTW3_ARAVE</name>
<evidence type="ECO:0000256" key="1">
    <source>
        <dbReference type="ARBA" id="ARBA00022536"/>
    </source>
</evidence>
<dbReference type="Proteomes" id="UP000499080">
    <property type="component" value="Unassembled WGS sequence"/>
</dbReference>
<keyword evidence="3" id="KW-1185">Reference proteome</keyword>
<dbReference type="SUPFAM" id="SSF63825">
    <property type="entry name" value="YWTD domain"/>
    <property type="match status" value="1"/>
</dbReference>
<dbReference type="Gene3D" id="2.120.10.30">
    <property type="entry name" value="TolB, C-terminal domain"/>
    <property type="match status" value="1"/>
</dbReference>
<dbReference type="AlphaFoldDB" id="A0A4Y2HTW3"/>
<comment type="caution">
    <text evidence="2">The sequence shown here is derived from an EMBL/GenBank/DDBJ whole genome shotgun (WGS) entry which is preliminary data.</text>
</comment>
<accession>A0A4Y2HTW3</accession>
<evidence type="ECO:0000313" key="3">
    <source>
        <dbReference type="Proteomes" id="UP000499080"/>
    </source>
</evidence>
<reference evidence="2 3" key="1">
    <citation type="journal article" date="2019" name="Sci. Rep.">
        <title>Orb-weaving spider Araneus ventricosus genome elucidates the spidroin gene catalogue.</title>
        <authorList>
            <person name="Kono N."/>
            <person name="Nakamura H."/>
            <person name="Ohtoshi R."/>
            <person name="Moran D.A.P."/>
            <person name="Shinohara A."/>
            <person name="Yoshida Y."/>
            <person name="Fujiwara M."/>
            <person name="Mori M."/>
            <person name="Tomita M."/>
            <person name="Arakawa K."/>
        </authorList>
    </citation>
    <scope>NUCLEOTIDE SEQUENCE [LARGE SCALE GENOMIC DNA]</scope>
</reference>
<sequence length="184" mass="20884">MFSHRVVLRLNDNLRKTLAQFDVVICLAAVKCVLKGNCESEKSELSDHKHLHAKIVDHPVILSYCCVFEDYIYWADRATNSLNRCDKFSGEDRETLFIEATQINSLVIVHQAAQIQGENHCADNNCSHLCLPSQTSFVCRCDDRNLTYTTSCERDSSTVNQSCPEDYCPEDADCVFDSGRYVCK</sequence>
<dbReference type="EMBL" id="BGPR01002164">
    <property type="protein sequence ID" value="GBM68831.1"/>
    <property type="molecule type" value="Genomic_DNA"/>
</dbReference>
<keyword evidence="1" id="KW-0245">EGF-like domain</keyword>